<name>W4FD85_APHAT</name>
<evidence type="ECO:0000313" key="4">
    <source>
        <dbReference type="EMBL" id="ETV64801.1"/>
    </source>
</evidence>
<dbReference type="AlphaFoldDB" id="W4FD85"/>
<keyword evidence="1" id="KW-0863">Zinc-finger</keyword>
<organism evidence="4">
    <name type="scientific">Aphanomyces astaci</name>
    <name type="common">Crayfish plague agent</name>
    <dbReference type="NCBI Taxonomy" id="112090"/>
    <lineage>
        <taxon>Eukaryota</taxon>
        <taxon>Sar</taxon>
        <taxon>Stramenopiles</taxon>
        <taxon>Oomycota</taxon>
        <taxon>Saprolegniomycetes</taxon>
        <taxon>Saprolegniales</taxon>
        <taxon>Verrucalvaceae</taxon>
        <taxon>Aphanomyces</taxon>
    </lineage>
</organism>
<dbReference type="PROSITE" id="PS50158">
    <property type="entry name" value="ZF_CCHC"/>
    <property type="match status" value="1"/>
</dbReference>
<dbReference type="Pfam" id="PF00098">
    <property type="entry name" value="zf-CCHC"/>
    <property type="match status" value="1"/>
</dbReference>
<evidence type="ECO:0000256" key="2">
    <source>
        <dbReference type="SAM" id="MobiDB-lite"/>
    </source>
</evidence>
<gene>
    <name evidence="4" type="ORF">H257_18376</name>
</gene>
<reference evidence="4" key="1">
    <citation type="submission" date="2013-12" db="EMBL/GenBank/DDBJ databases">
        <title>The Genome Sequence of Aphanomyces astaci APO3.</title>
        <authorList>
            <consortium name="The Broad Institute Genomics Platform"/>
            <person name="Russ C."/>
            <person name="Tyler B."/>
            <person name="van West P."/>
            <person name="Dieguez-Uribeondo J."/>
            <person name="Young S.K."/>
            <person name="Zeng Q."/>
            <person name="Gargeya S."/>
            <person name="Fitzgerald M."/>
            <person name="Abouelleil A."/>
            <person name="Alvarado L."/>
            <person name="Chapman S.B."/>
            <person name="Gainer-Dewar J."/>
            <person name="Goldberg J."/>
            <person name="Griggs A."/>
            <person name="Gujja S."/>
            <person name="Hansen M."/>
            <person name="Howarth C."/>
            <person name="Imamovic A."/>
            <person name="Ireland A."/>
            <person name="Larimer J."/>
            <person name="McCowan C."/>
            <person name="Murphy C."/>
            <person name="Pearson M."/>
            <person name="Poon T.W."/>
            <person name="Priest M."/>
            <person name="Roberts A."/>
            <person name="Saif S."/>
            <person name="Shea T."/>
            <person name="Sykes S."/>
            <person name="Wortman J."/>
            <person name="Nusbaum C."/>
            <person name="Birren B."/>
        </authorList>
    </citation>
    <scope>NUCLEOTIDE SEQUENCE [LARGE SCALE GENOMIC DNA]</scope>
    <source>
        <strain evidence="4">APO3</strain>
    </source>
</reference>
<dbReference type="SMART" id="SM00343">
    <property type="entry name" value="ZnF_C2HC"/>
    <property type="match status" value="3"/>
</dbReference>
<sequence length="131" mass="14415">MRPRSSRRNHTASPINKRLQPATLTFGQPYQQPYAPNTITLPGKRAGRTRVSHTPVVTSSKPDEMTASGQNVCGRCDRRGHGASECYRRTMRCNSCGQMGHYPGEHVKLCHFCGQPGHTIAKCPSKPANQA</sequence>
<keyword evidence="1" id="KW-0479">Metal-binding</keyword>
<dbReference type="InterPro" id="IPR001878">
    <property type="entry name" value="Znf_CCHC"/>
</dbReference>
<keyword evidence="1" id="KW-0862">Zinc</keyword>
<dbReference type="GO" id="GO:0003676">
    <property type="term" value="F:nucleic acid binding"/>
    <property type="evidence" value="ECO:0007669"/>
    <property type="project" value="InterPro"/>
</dbReference>
<evidence type="ECO:0000256" key="1">
    <source>
        <dbReference type="PROSITE-ProRule" id="PRU00047"/>
    </source>
</evidence>
<dbReference type="InterPro" id="IPR036875">
    <property type="entry name" value="Znf_CCHC_sf"/>
</dbReference>
<dbReference type="EMBL" id="KI913271">
    <property type="protein sequence ID" value="ETV64801.1"/>
    <property type="molecule type" value="Genomic_DNA"/>
</dbReference>
<feature type="compositionally biased region" description="Polar residues" evidence="2">
    <location>
        <begin position="22"/>
        <end position="40"/>
    </location>
</feature>
<feature type="compositionally biased region" description="Basic residues" evidence="2">
    <location>
        <begin position="1"/>
        <end position="10"/>
    </location>
</feature>
<dbReference type="Gene3D" id="4.10.60.10">
    <property type="entry name" value="Zinc finger, CCHC-type"/>
    <property type="match status" value="2"/>
</dbReference>
<dbReference type="GeneID" id="20820372"/>
<feature type="region of interest" description="Disordered" evidence="2">
    <location>
        <begin position="1"/>
        <end position="68"/>
    </location>
</feature>
<dbReference type="OrthoDB" id="120436at2759"/>
<dbReference type="SUPFAM" id="SSF57756">
    <property type="entry name" value="Retrovirus zinc finger-like domains"/>
    <property type="match status" value="1"/>
</dbReference>
<dbReference type="GO" id="GO:0008270">
    <property type="term" value="F:zinc ion binding"/>
    <property type="evidence" value="ECO:0007669"/>
    <property type="project" value="UniProtKB-KW"/>
</dbReference>
<dbReference type="VEuPathDB" id="FungiDB:H257_18376"/>
<evidence type="ECO:0000259" key="3">
    <source>
        <dbReference type="PROSITE" id="PS50158"/>
    </source>
</evidence>
<dbReference type="PANTHER" id="PTHR47103">
    <property type="entry name" value="DNA-BINDING PROTEIN"/>
    <property type="match status" value="1"/>
</dbReference>
<accession>W4FD85</accession>
<feature type="domain" description="CCHC-type" evidence="3">
    <location>
        <begin position="110"/>
        <end position="125"/>
    </location>
</feature>
<protein>
    <recommendedName>
        <fullName evidence="3">CCHC-type domain-containing protein</fullName>
    </recommendedName>
</protein>
<dbReference type="RefSeq" id="XP_009845720.1">
    <property type="nucleotide sequence ID" value="XM_009847418.1"/>
</dbReference>
<dbReference type="PANTHER" id="PTHR47103:SF5">
    <property type="entry name" value="DNA-BINDING PROTEIN HEXBP-LIKE"/>
    <property type="match status" value="1"/>
</dbReference>
<proteinExistence type="predicted"/>